<reference evidence="1 2" key="1">
    <citation type="submission" date="2020-07" db="EMBL/GenBank/DDBJ databases">
        <title>Genomes of two Microcystis aeruginosa (Cyanobacteria) strains from Florida (USA) with disparate toxicogenic potential.</title>
        <authorList>
            <person name="Lefler F.W."/>
            <person name="Barbosa M."/>
            <person name="Berthold D.E."/>
            <person name="Laughinghouse H.D. IV."/>
        </authorList>
    </citation>
    <scope>NUCLEOTIDE SEQUENCE [LARGE SCALE GENOMIC DNA]</scope>
    <source>
        <strain evidence="1 2">BLCCF158</strain>
    </source>
</reference>
<comment type="caution">
    <text evidence="1">The sequence shown here is derived from an EMBL/GenBank/DDBJ whole genome shotgun (WGS) entry which is preliminary data.</text>
</comment>
<name>A0A841VB34_MICAE</name>
<keyword evidence="1" id="KW-0378">Hydrolase</keyword>
<organism evidence="1 2">
    <name type="scientific">Microcystis aeruginosa BLCC-F158</name>
    <dbReference type="NCBI Taxonomy" id="2755316"/>
    <lineage>
        <taxon>Bacteria</taxon>
        <taxon>Bacillati</taxon>
        <taxon>Cyanobacteriota</taxon>
        <taxon>Cyanophyceae</taxon>
        <taxon>Oscillatoriophycideae</taxon>
        <taxon>Chroococcales</taxon>
        <taxon>Microcystaceae</taxon>
        <taxon>Microcystis</taxon>
    </lineage>
</organism>
<gene>
    <name evidence="1" type="ORF">H0901_23310</name>
</gene>
<evidence type="ECO:0000313" key="2">
    <source>
        <dbReference type="Proteomes" id="UP000525432"/>
    </source>
</evidence>
<evidence type="ECO:0000313" key="1">
    <source>
        <dbReference type="EMBL" id="MBC1198087.1"/>
    </source>
</evidence>
<protein>
    <submittedName>
        <fullName evidence="1">Restriction endonuclease subunit S</fullName>
    </submittedName>
</protein>
<dbReference type="GO" id="GO:0004519">
    <property type="term" value="F:endonuclease activity"/>
    <property type="evidence" value="ECO:0007669"/>
    <property type="project" value="UniProtKB-KW"/>
</dbReference>
<dbReference type="RefSeq" id="WP_185241440.1">
    <property type="nucleotide sequence ID" value="NZ_JACEGC010000233.1"/>
</dbReference>
<keyword evidence="1" id="KW-0540">Nuclease</keyword>
<proteinExistence type="predicted"/>
<sequence>MSLPNSIQHLIQQIDHNLNQTEQRAYQGINLVRPLLEQFPENFILMRHFAYFNNVVLFIGIAQNKTRSIVDICTQENLTREEIQEIGEDLGELLGRILDAKISIENIIKILEI</sequence>
<dbReference type="EMBL" id="JACEGC010000233">
    <property type="protein sequence ID" value="MBC1198087.1"/>
    <property type="molecule type" value="Genomic_DNA"/>
</dbReference>
<dbReference type="Proteomes" id="UP000525432">
    <property type="component" value="Unassembled WGS sequence"/>
</dbReference>
<dbReference type="AlphaFoldDB" id="A0A841VB34"/>
<accession>A0A841VB34</accession>
<keyword evidence="1" id="KW-0255">Endonuclease</keyword>